<organism evidence="2 3">
    <name type="scientific">Hydrocarboniclastica marina</name>
    <dbReference type="NCBI Taxonomy" id="2259620"/>
    <lineage>
        <taxon>Bacteria</taxon>
        <taxon>Pseudomonadati</taxon>
        <taxon>Pseudomonadota</taxon>
        <taxon>Gammaproteobacteria</taxon>
        <taxon>Alteromonadales</taxon>
        <taxon>Alteromonadaceae</taxon>
        <taxon>Hydrocarboniclastica</taxon>
    </lineage>
</organism>
<feature type="transmembrane region" description="Helical" evidence="1">
    <location>
        <begin position="12"/>
        <end position="35"/>
    </location>
</feature>
<protein>
    <submittedName>
        <fullName evidence="2">Uncharacterized protein</fullName>
    </submittedName>
</protein>
<evidence type="ECO:0000313" key="2">
    <source>
        <dbReference type="EMBL" id="QCF26729.1"/>
    </source>
</evidence>
<name>A0A4P7XI27_9ALTE</name>
<dbReference type="KEGG" id="hmi:soil367_12745"/>
<evidence type="ECO:0000313" key="3">
    <source>
        <dbReference type="Proteomes" id="UP000298049"/>
    </source>
</evidence>
<reference evidence="2 3" key="1">
    <citation type="submission" date="2018-07" db="EMBL/GenBank/DDBJ databases">
        <title>Marsedoiliclastica nanhaica gen. nov. sp. nov., a novel marine hydrocarbonoclastic bacterium isolated from an in-situ enriched hydrocarbon-degrading consortium in deep-sea sediment.</title>
        <authorList>
            <person name="Dong C."/>
            <person name="Ma T."/>
            <person name="Liu R."/>
            <person name="Shao Z."/>
        </authorList>
    </citation>
    <scope>NUCLEOTIDE SEQUENCE [LARGE SCALE GENOMIC DNA]</scope>
    <source>
        <strain evidence="3">soil36-7</strain>
    </source>
</reference>
<gene>
    <name evidence="2" type="ORF">soil367_12745</name>
</gene>
<keyword evidence="1" id="KW-0472">Membrane</keyword>
<keyword evidence="3" id="KW-1185">Reference proteome</keyword>
<dbReference type="AlphaFoldDB" id="A0A4P7XI27"/>
<keyword evidence="1" id="KW-1133">Transmembrane helix</keyword>
<evidence type="ECO:0000256" key="1">
    <source>
        <dbReference type="SAM" id="Phobius"/>
    </source>
</evidence>
<accession>A0A4P7XI27</accession>
<keyword evidence="1" id="KW-0812">Transmembrane</keyword>
<dbReference type="EMBL" id="CP031093">
    <property type="protein sequence ID" value="QCF26729.1"/>
    <property type="molecule type" value="Genomic_DNA"/>
</dbReference>
<proteinExistence type="predicted"/>
<dbReference type="RefSeq" id="WP_136549433.1">
    <property type="nucleotide sequence ID" value="NZ_CP031093.1"/>
</dbReference>
<sequence>MAKDPEKLVQRQLLLMAAAIGLFVCGVVVSGATVFSVGTAKLPKDADDTARATQTQARFLSLIDVRPVNQLFYPVSPSFQMHQAKPLQGGPSRFVDRLAPHADLSVTASSLDWRSPFNEPKHRAQTFADVNWSTISAEYGAPFKRVQNTGFVLSPLVAPEGRPPGYSFAERAQGEVLVSDRFTFGQR</sequence>
<dbReference type="Proteomes" id="UP000298049">
    <property type="component" value="Chromosome"/>
</dbReference>